<evidence type="ECO:0000313" key="2">
    <source>
        <dbReference type="Proteomes" id="UP000264492"/>
    </source>
</evidence>
<dbReference type="AlphaFoldDB" id="A0A371K354"/>
<gene>
    <name evidence="1" type="ORF">DX914_03990</name>
</gene>
<proteinExistence type="predicted"/>
<dbReference type="RefSeq" id="WP_115857753.1">
    <property type="nucleotide sequence ID" value="NZ_QTSU01000001.1"/>
</dbReference>
<name>A0A371K354_9GAMM</name>
<keyword evidence="2" id="KW-1185">Reference proteome</keyword>
<sequence length="145" mass="16519">MTSRNELLALLRDLDDQDPDHFPLVTLDQYFSQNDQEDSIAPNQWGYGRPPLRELYARLKAIEARADVQGIYVGLHQEWGEALDDDELWPAAENVHVYSSAPPEVADSWIEGLESDGISEGWPYGKHAASPEPPEGYRVYTIYWD</sequence>
<comment type="caution">
    <text evidence="1">The sequence shown here is derived from an EMBL/GenBank/DDBJ whole genome shotgun (WGS) entry which is preliminary data.</text>
</comment>
<reference evidence="1 2" key="1">
    <citation type="submission" date="2018-08" db="EMBL/GenBank/DDBJ databases">
        <title>Lysobacter sp. zong2l5, whole genome shotgun sequence.</title>
        <authorList>
            <person name="Zhang X."/>
            <person name="Feng G."/>
            <person name="Zhu H."/>
        </authorList>
    </citation>
    <scope>NUCLEOTIDE SEQUENCE [LARGE SCALE GENOMIC DNA]</scope>
    <source>
        <strain evidence="2">zong2l5</strain>
    </source>
</reference>
<accession>A0A371K354</accession>
<organism evidence="1 2">
    <name type="scientific">Lysobacter silvisoli</name>
    <dbReference type="NCBI Taxonomy" id="2293254"/>
    <lineage>
        <taxon>Bacteria</taxon>
        <taxon>Pseudomonadati</taxon>
        <taxon>Pseudomonadota</taxon>
        <taxon>Gammaproteobacteria</taxon>
        <taxon>Lysobacterales</taxon>
        <taxon>Lysobacteraceae</taxon>
        <taxon>Lysobacter</taxon>
    </lineage>
</organism>
<dbReference type="Proteomes" id="UP000264492">
    <property type="component" value="Unassembled WGS sequence"/>
</dbReference>
<dbReference type="OrthoDB" id="7013010at2"/>
<protein>
    <submittedName>
        <fullName evidence="1">Uncharacterized protein</fullName>
    </submittedName>
</protein>
<dbReference type="EMBL" id="QTSU01000001">
    <property type="protein sequence ID" value="RDZ28312.1"/>
    <property type="molecule type" value="Genomic_DNA"/>
</dbReference>
<evidence type="ECO:0000313" key="1">
    <source>
        <dbReference type="EMBL" id="RDZ28312.1"/>
    </source>
</evidence>